<gene>
    <name evidence="2" type="ordered locus">Hbal_0757</name>
</gene>
<keyword evidence="1" id="KW-0472">Membrane</keyword>
<accession>C6XPG5</accession>
<protein>
    <submittedName>
        <fullName evidence="2">Uncharacterized protein</fullName>
    </submittedName>
</protein>
<evidence type="ECO:0000313" key="2">
    <source>
        <dbReference type="EMBL" id="ACT58451.1"/>
    </source>
</evidence>
<dbReference type="AlphaFoldDB" id="C6XPG5"/>
<organism evidence="2 3">
    <name type="scientific">Hirschia baltica (strain ATCC 49814 / DSM 5838 / IFAM 1418)</name>
    <dbReference type="NCBI Taxonomy" id="582402"/>
    <lineage>
        <taxon>Bacteria</taxon>
        <taxon>Pseudomonadati</taxon>
        <taxon>Pseudomonadota</taxon>
        <taxon>Alphaproteobacteria</taxon>
        <taxon>Hyphomonadales</taxon>
        <taxon>Hyphomonadaceae</taxon>
        <taxon>Hirschia</taxon>
    </lineage>
</organism>
<keyword evidence="1" id="KW-0812">Transmembrane</keyword>
<evidence type="ECO:0000313" key="3">
    <source>
        <dbReference type="Proteomes" id="UP000002745"/>
    </source>
</evidence>
<dbReference type="Proteomes" id="UP000002745">
    <property type="component" value="Chromosome"/>
</dbReference>
<dbReference type="EMBL" id="CP001678">
    <property type="protein sequence ID" value="ACT58451.1"/>
    <property type="molecule type" value="Genomic_DNA"/>
</dbReference>
<evidence type="ECO:0000256" key="1">
    <source>
        <dbReference type="SAM" id="Phobius"/>
    </source>
</evidence>
<keyword evidence="3" id="KW-1185">Reference proteome</keyword>
<sequence length="61" mass="6682">MAKSKVQTISGYTLKEPRITPMAIWLVFLWVGLPVLLIGGALDLLMQVTTGICSGVWCFVD</sequence>
<keyword evidence="1" id="KW-1133">Transmembrane helix</keyword>
<dbReference type="HOGENOM" id="CLU_2916264_0_0_5"/>
<reference evidence="3" key="1">
    <citation type="journal article" date="2011" name="J. Bacteriol.">
        <title>Genome sequences of eight morphologically diverse alphaproteobacteria.</title>
        <authorList>
            <consortium name="US DOE Joint Genome Institute"/>
            <person name="Brown P.J."/>
            <person name="Kysela D.T."/>
            <person name="Buechlein A."/>
            <person name="Hemmerich C."/>
            <person name="Brun Y.V."/>
        </authorList>
    </citation>
    <scope>NUCLEOTIDE SEQUENCE [LARGE SCALE GENOMIC DNA]</scope>
    <source>
        <strain evidence="3">ATCC 49814 / DSM 5838 / IFAM 1418</strain>
    </source>
</reference>
<dbReference type="eggNOG" id="ENOG5031BSI">
    <property type="taxonomic scope" value="Bacteria"/>
</dbReference>
<name>C6XPG5_HIRBI</name>
<feature type="transmembrane region" description="Helical" evidence="1">
    <location>
        <begin position="22"/>
        <end position="42"/>
    </location>
</feature>
<dbReference type="KEGG" id="hba:Hbal_0757"/>
<proteinExistence type="predicted"/>